<reference evidence="1 2" key="1">
    <citation type="submission" date="2020-10" db="EMBL/GenBank/DDBJ databases">
        <title>Nocardioides sp. isolated from sludge.</title>
        <authorList>
            <person name="Zhang X."/>
        </authorList>
    </citation>
    <scope>NUCLEOTIDE SEQUENCE [LARGE SCALE GENOMIC DNA]</scope>
    <source>
        <strain evidence="1 2">Y6</strain>
    </source>
</reference>
<dbReference type="Proteomes" id="UP000756387">
    <property type="component" value="Unassembled WGS sequence"/>
</dbReference>
<accession>A0ABR9RR60</accession>
<gene>
    <name evidence="1" type="ORF">IEQ44_05270</name>
</gene>
<dbReference type="EMBL" id="JADCSA010000004">
    <property type="protein sequence ID" value="MBE7324057.1"/>
    <property type="molecule type" value="Genomic_DNA"/>
</dbReference>
<dbReference type="RefSeq" id="WP_193637396.1">
    <property type="nucleotide sequence ID" value="NZ_JADCSA010000004.1"/>
</dbReference>
<organism evidence="1 2">
    <name type="scientific">Nocardioides malaquae</name>
    <dbReference type="NCBI Taxonomy" id="2773426"/>
    <lineage>
        <taxon>Bacteria</taxon>
        <taxon>Bacillati</taxon>
        <taxon>Actinomycetota</taxon>
        <taxon>Actinomycetes</taxon>
        <taxon>Propionibacteriales</taxon>
        <taxon>Nocardioidaceae</taxon>
        <taxon>Nocardioides</taxon>
    </lineage>
</organism>
<evidence type="ECO:0000313" key="1">
    <source>
        <dbReference type="EMBL" id="MBE7324057.1"/>
    </source>
</evidence>
<proteinExistence type="predicted"/>
<evidence type="ECO:0000313" key="2">
    <source>
        <dbReference type="Proteomes" id="UP000756387"/>
    </source>
</evidence>
<name>A0ABR9RR60_9ACTN</name>
<sequence length="105" mass="11174">MSQEEHDHDEAVLSIAAQMIADETAAHVATVSHGSPGLHLELIDLSNGLPADDEDDWDFDLPADLGLKILLGGVDPEVAVQLLRAAADYLEEAIEEGGAEDDDED</sequence>
<keyword evidence="2" id="KW-1185">Reference proteome</keyword>
<comment type="caution">
    <text evidence="1">The sequence shown here is derived from an EMBL/GenBank/DDBJ whole genome shotgun (WGS) entry which is preliminary data.</text>
</comment>
<evidence type="ECO:0008006" key="3">
    <source>
        <dbReference type="Google" id="ProtNLM"/>
    </source>
</evidence>
<protein>
    <recommendedName>
        <fullName evidence="3">DUF3194 domain-containing protein</fullName>
    </recommendedName>
</protein>